<evidence type="ECO:0000313" key="1">
    <source>
        <dbReference type="EMBL" id="KAJ8645184.1"/>
    </source>
</evidence>
<organism evidence="1 2">
    <name type="scientific">Persea americana</name>
    <name type="common">Avocado</name>
    <dbReference type="NCBI Taxonomy" id="3435"/>
    <lineage>
        <taxon>Eukaryota</taxon>
        <taxon>Viridiplantae</taxon>
        <taxon>Streptophyta</taxon>
        <taxon>Embryophyta</taxon>
        <taxon>Tracheophyta</taxon>
        <taxon>Spermatophyta</taxon>
        <taxon>Magnoliopsida</taxon>
        <taxon>Magnoliidae</taxon>
        <taxon>Laurales</taxon>
        <taxon>Lauraceae</taxon>
        <taxon>Persea</taxon>
    </lineage>
</organism>
<dbReference type="Proteomes" id="UP001234297">
    <property type="component" value="Chromosome 2"/>
</dbReference>
<protein>
    <submittedName>
        <fullName evidence="1">Uncharacterized protein</fullName>
    </submittedName>
</protein>
<keyword evidence="2" id="KW-1185">Reference proteome</keyword>
<evidence type="ECO:0000313" key="2">
    <source>
        <dbReference type="Proteomes" id="UP001234297"/>
    </source>
</evidence>
<name>A0ACC2MHT7_PERAE</name>
<gene>
    <name evidence="1" type="ORF">MRB53_006932</name>
</gene>
<comment type="caution">
    <text evidence="1">The sequence shown here is derived from an EMBL/GenBank/DDBJ whole genome shotgun (WGS) entry which is preliminary data.</text>
</comment>
<sequence>MTKMDPIHRGSGARLVSVQQDRPQVVFKHKYTCASLNHKGYRCPDPCTGRVFLSRHVVFDETSFALQHQPPASSKPISSAASRKDDLMGFGQLTKWLLVPKLGCPLPSTTTGKNLQIITHLPSITLPAAEPSPHQVVTPMDPAHQNDAAMDTHLTPSISSSSHLSIDTTQPSIVLCVPCPSPTQPTSSTAKPILPTHAPTPSFRGPGLAISTHPMTTRAKDGIIKKKSLLSAKHPLPNGLIATLESLEPTSYTKANKNSAAVLTGVLIAGLQLQPLVLITWEEGLHSVANHQRKQRIWVFSARSTQSPLYIVGEGASPLSLRYLLR</sequence>
<dbReference type="EMBL" id="CM056810">
    <property type="protein sequence ID" value="KAJ8645184.1"/>
    <property type="molecule type" value="Genomic_DNA"/>
</dbReference>
<accession>A0ACC2MHT7</accession>
<proteinExistence type="predicted"/>
<reference evidence="1 2" key="1">
    <citation type="journal article" date="2022" name="Hortic Res">
        <title>A haplotype resolved chromosomal level avocado genome allows analysis of novel avocado genes.</title>
        <authorList>
            <person name="Nath O."/>
            <person name="Fletcher S.J."/>
            <person name="Hayward A."/>
            <person name="Shaw L.M."/>
            <person name="Masouleh A.K."/>
            <person name="Furtado A."/>
            <person name="Henry R.J."/>
            <person name="Mitter N."/>
        </authorList>
    </citation>
    <scope>NUCLEOTIDE SEQUENCE [LARGE SCALE GENOMIC DNA]</scope>
    <source>
        <strain evidence="2">cv. Hass</strain>
    </source>
</reference>